<accession>A0ABT4X1J5</accession>
<name>A0ABT4X1J5_9BACI</name>
<gene>
    <name evidence="1" type="ORF">PJ311_05940</name>
</gene>
<dbReference type="InterPro" id="IPR031841">
    <property type="entry name" value="Endopep_inhib"/>
</dbReference>
<comment type="caution">
    <text evidence="1">The sequence shown here is derived from an EMBL/GenBank/DDBJ whole genome shotgun (WGS) entry which is preliminary data.</text>
</comment>
<dbReference type="Pfam" id="PF16800">
    <property type="entry name" value="Endopep_inhib"/>
    <property type="match status" value="1"/>
</dbReference>
<evidence type="ECO:0000313" key="1">
    <source>
        <dbReference type="EMBL" id="MDA7026154.1"/>
    </source>
</evidence>
<protein>
    <submittedName>
        <fullName evidence="1">IseA DL-endopeptidase inhibitor family protein</fullName>
    </submittedName>
</protein>
<proteinExistence type="predicted"/>
<organism evidence="1 2">
    <name type="scientific">Bacillus changyiensis</name>
    <dbReference type="NCBI Taxonomy" id="3004103"/>
    <lineage>
        <taxon>Bacteria</taxon>
        <taxon>Bacillati</taxon>
        <taxon>Bacillota</taxon>
        <taxon>Bacilli</taxon>
        <taxon>Bacillales</taxon>
        <taxon>Bacillaceae</taxon>
        <taxon>Bacillus</taxon>
    </lineage>
</organism>
<dbReference type="Gene3D" id="3.10.450.420">
    <property type="match status" value="1"/>
</dbReference>
<dbReference type="InterPro" id="IPR053749">
    <property type="entry name" value="TA_system-associated_sf"/>
</dbReference>
<evidence type="ECO:0000313" key="2">
    <source>
        <dbReference type="Proteomes" id="UP001211894"/>
    </source>
</evidence>
<sequence>MLFLPNSSTAMKNQQSTELTKKQVMIKTLQAREHFWNTMMGHNPKIKHSTCQTETVEHNHLSYVYMCSEFSTKEKMTKYLAPIFTKKAIKEGFEKYKIVSYKGKMIVPIGDGSNLLGWEKSSFKLISKKGNTRTYEFTVPSLDGTGSIKRIITFVKENHKWKVNQLDAVM</sequence>
<dbReference type="EMBL" id="JAQKAB010000003">
    <property type="protein sequence ID" value="MDA7026154.1"/>
    <property type="molecule type" value="Genomic_DNA"/>
</dbReference>
<reference evidence="1 2" key="1">
    <citation type="submission" date="2023-01" db="EMBL/GenBank/DDBJ databases">
        <title>Bacillus changyiensis sp. nov., isolated from a coastal deposit.</title>
        <authorList>
            <person name="Xiao G."/>
            <person name="Lai Q."/>
            <person name="Hu Z."/>
            <person name="Shao Z."/>
        </authorList>
    </citation>
    <scope>NUCLEOTIDE SEQUENCE [LARGE SCALE GENOMIC DNA]</scope>
    <source>
        <strain evidence="1 2">CLL-7-23</strain>
    </source>
</reference>
<keyword evidence="2" id="KW-1185">Reference proteome</keyword>
<dbReference type="Proteomes" id="UP001211894">
    <property type="component" value="Unassembled WGS sequence"/>
</dbReference>